<dbReference type="PRINTS" id="PR00702">
    <property type="entry name" value="ACRIFLAVINRP"/>
</dbReference>
<dbReference type="PANTHER" id="PTHR32063:SF19">
    <property type="entry name" value="CATION EFFLUX SYSTEM PROTEIN CUSA"/>
    <property type="match status" value="1"/>
</dbReference>
<evidence type="ECO:0000256" key="8">
    <source>
        <dbReference type="SAM" id="MobiDB-lite"/>
    </source>
</evidence>
<dbReference type="RefSeq" id="WP_367887611.1">
    <property type="nucleotide sequence ID" value="NZ_CP130612.1"/>
</dbReference>
<feature type="transmembrane region" description="Helical" evidence="9">
    <location>
        <begin position="1052"/>
        <end position="1073"/>
    </location>
</feature>
<feature type="transmembrane region" description="Helical" evidence="9">
    <location>
        <begin position="12"/>
        <end position="31"/>
    </location>
</feature>
<organism evidence="10">
    <name type="scientific">Pseudogemmatithrix spongiicola</name>
    <dbReference type="NCBI Taxonomy" id="3062599"/>
    <lineage>
        <taxon>Bacteria</taxon>
        <taxon>Pseudomonadati</taxon>
        <taxon>Gemmatimonadota</taxon>
        <taxon>Gemmatimonadia</taxon>
        <taxon>Gemmatimonadales</taxon>
        <taxon>Gemmatimonadaceae</taxon>
        <taxon>Pseudogemmatithrix</taxon>
    </lineage>
</organism>
<accession>A0AA49JU32</accession>
<evidence type="ECO:0000256" key="6">
    <source>
        <dbReference type="ARBA" id="ARBA00022989"/>
    </source>
</evidence>
<evidence type="ECO:0000256" key="7">
    <source>
        <dbReference type="ARBA" id="ARBA00023136"/>
    </source>
</evidence>
<feature type="region of interest" description="Disordered" evidence="8">
    <location>
        <begin position="810"/>
        <end position="829"/>
    </location>
</feature>
<evidence type="ECO:0000256" key="2">
    <source>
        <dbReference type="ARBA" id="ARBA00010942"/>
    </source>
</evidence>
<feature type="compositionally biased region" description="Gly residues" evidence="8">
    <location>
        <begin position="814"/>
        <end position="828"/>
    </location>
</feature>
<feature type="transmembrane region" description="Helical" evidence="9">
    <location>
        <begin position="364"/>
        <end position="384"/>
    </location>
</feature>
<feature type="transmembrane region" description="Helical" evidence="9">
    <location>
        <begin position="962"/>
        <end position="985"/>
    </location>
</feature>
<proteinExistence type="inferred from homology"/>
<dbReference type="AlphaFoldDB" id="A0AA49JU32"/>
<dbReference type="SUPFAM" id="SSF82714">
    <property type="entry name" value="Multidrug efflux transporter AcrB TolC docking domain, DN and DC subdomains"/>
    <property type="match status" value="2"/>
</dbReference>
<dbReference type="SUPFAM" id="SSF82866">
    <property type="entry name" value="Multidrug efflux transporter AcrB transmembrane domain"/>
    <property type="match status" value="2"/>
</dbReference>
<dbReference type="EMBL" id="CP130612">
    <property type="protein sequence ID" value="WKW11930.1"/>
    <property type="molecule type" value="Genomic_DNA"/>
</dbReference>
<keyword evidence="3" id="KW-0813">Transport</keyword>
<dbReference type="SUPFAM" id="SSF82693">
    <property type="entry name" value="Multidrug efflux transporter AcrB pore domain, PN1, PN2, PC1 and PC2 subdomains"/>
    <property type="match status" value="2"/>
</dbReference>
<evidence type="ECO:0000256" key="5">
    <source>
        <dbReference type="ARBA" id="ARBA00022692"/>
    </source>
</evidence>
<feature type="transmembrane region" description="Helical" evidence="9">
    <location>
        <begin position="391"/>
        <end position="411"/>
    </location>
</feature>
<dbReference type="Gene3D" id="3.30.70.1430">
    <property type="entry name" value="Multidrug efflux transporter AcrB pore domain"/>
    <property type="match status" value="2"/>
</dbReference>
<keyword evidence="4" id="KW-1003">Cell membrane</keyword>
<dbReference type="NCBIfam" id="TIGR00914">
    <property type="entry name" value="2A0601"/>
    <property type="match status" value="1"/>
</dbReference>
<protein>
    <submittedName>
        <fullName evidence="10">CusA/CzcA family heavy metal efflux RND transporter</fullName>
    </submittedName>
</protein>
<feature type="transmembrane region" description="Helical" evidence="9">
    <location>
        <begin position="342"/>
        <end position="358"/>
    </location>
</feature>
<feature type="transmembrane region" description="Helical" evidence="9">
    <location>
        <begin position="1020"/>
        <end position="1040"/>
    </location>
</feature>
<dbReference type="Gene3D" id="3.30.70.1440">
    <property type="entry name" value="Multidrug efflux transporter AcrB pore domain"/>
    <property type="match status" value="1"/>
</dbReference>
<sequence>MLTRIIEWSVRNIFLVTLATVAAIGGGVIALQRTPLEALPDLSDVQVIIQTEYSEQAPQIVEDQITYPIAAEMLKVPGAEVVRGYSFFGVSFVYIIFDDDTDLYWARSRVLEYLNGLKGRLPASVSPTLGPDATGLGWVYQYALEDTTGRLDLSELRALQDWYLRYELTAVPGVSEVATVGGYEKQYQVDLDPAKLLAYGIPVTRVMQAIQTSNADIGAMVVELSEREYMVRGLGYLKSLRDIENIVVGATDRGTPIRVAEVGRVSVGPAVRRGVAELDGRGDAVGAIVVMRFGENALATIARVKERIAQVAPALPPGVVLRPVYDRSDLIERAIANLRFKLLEESLVVALVCIVFLLHARSALVAIITLPVGILIAFIAMRYVGVGADIMSLGGIAIAIGAMIDAAIVMIENLHKHLERAIVAREQPGAVESRWLDTGTLTRAERWQAVVESAQEVGPALFFSLLIITVSFLPVFALEGQEGRLFSPLAYTKTFAMAASSLLSVTLVPVAMGLFVRGRIYRESANPVNRWLMRAYHPLITFVLRHRWPVVIASVAAVILTWIPWSRIGSEFMPRLEEGTVLYMPTTLPGVSVARARELLGMQADIIRTFPEVAHVWGKAGRANTATDPAGLDMIETTITLRPQEEWRAGMTYDRLVAQLDSALRVPGVTNAWTMPIQGRNDMLATGIRTPVGIKVFGPDLAELERLGREIEQAVRMVPGTRSAFAERAVSGYYLDIDIDRQAAARHGLNVGDVQAVIATAIGGMTITQTVEGRRRFGVRVRYPQELRDSPERLASVLVPVAHGAGGSSAAASGGMGGMGAENGGGGKKPAQVPLGQLARITPVAGPMVVRTEGAMPTAWVYVDVVDRDIGSYVAEAQRAVSEQVTLPTGYSVVWSGQYEYMQRAKERMKLVIPATLALIFLLLYLNFGNVGESLIVMLSLPFALVGGLWFLWALGYNWSVAVAIGFIALAGVAAETGVVMLIYLDHAWQARTADGRRATLEELYSAVIEGAVERVRPKMMTVTAIMGGLLPLLWGTGAGGTVMRRIAAPMIGGMVSSTVLTLLVIPAVYSLWKEAGITSGPSESEAGLQRARALTQVPQ</sequence>
<dbReference type="InterPro" id="IPR027463">
    <property type="entry name" value="AcrB_DN_DC_subdom"/>
</dbReference>
<comment type="subcellular location">
    <subcellularLocation>
        <location evidence="1">Cell membrane</location>
        <topology evidence="1">Multi-pass membrane protein</topology>
    </subcellularLocation>
</comment>
<name>A0AA49JU32_9BACT</name>
<dbReference type="InterPro" id="IPR001036">
    <property type="entry name" value="Acrflvin-R"/>
</dbReference>
<dbReference type="Gene3D" id="3.30.2090.10">
    <property type="entry name" value="Multidrug efflux transporter AcrB TolC docking domain, DN and DC subdomains"/>
    <property type="match status" value="2"/>
</dbReference>
<comment type="similarity">
    <text evidence="2">Belongs to the resistance-nodulation-cell division (RND) (TC 2.A.6) family.</text>
</comment>
<dbReference type="Gene3D" id="3.30.70.1320">
    <property type="entry name" value="Multidrug efflux transporter AcrB pore domain like"/>
    <property type="match status" value="1"/>
</dbReference>
<gene>
    <name evidence="10" type="ORF">Strain138_001201</name>
</gene>
<dbReference type="InterPro" id="IPR004763">
    <property type="entry name" value="CusA-like"/>
</dbReference>
<feature type="transmembrane region" description="Helical" evidence="9">
    <location>
        <begin position="911"/>
        <end position="928"/>
    </location>
</feature>
<evidence type="ECO:0000256" key="1">
    <source>
        <dbReference type="ARBA" id="ARBA00004651"/>
    </source>
</evidence>
<evidence type="ECO:0000313" key="10">
    <source>
        <dbReference type="EMBL" id="WKW11930.1"/>
    </source>
</evidence>
<feature type="transmembrane region" description="Helical" evidence="9">
    <location>
        <begin position="934"/>
        <end position="955"/>
    </location>
</feature>
<reference evidence="10" key="1">
    <citation type="submission" date="2023-07" db="EMBL/GenBank/DDBJ databases">
        <authorList>
            <person name="Haufschild T."/>
            <person name="Kallscheuer N."/>
            <person name="Hammer J."/>
            <person name="Kohn T."/>
            <person name="Kabuu M."/>
            <person name="Jogler M."/>
            <person name="Wohfarth N."/>
            <person name="Heuer A."/>
            <person name="Rohde M."/>
            <person name="van Teeseling M.C.F."/>
            <person name="Jogler C."/>
        </authorList>
    </citation>
    <scope>NUCLEOTIDE SEQUENCE</scope>
    <source>
        <strain evidence="10">Strain 138</strain>
    </source>
</reference>
<feature type="transmembrane region" description="Helical" evidence="9">
    <location>
        <begin position="460"/>
        <end position="478"/>
    </location>
</feature>
<evidence type="ECO:0000256" key="9">
    <source>
        <dbReference type="SAM" id="Phobius"/>
    </source>
</evidence>
<keyword evidence="6 9" id="KW-1133">Transmembrane helix</keyword>
<dbReference type="GO" id="GO:0005886">
    <property type="term" value="C:plasma membrane"/>
    <property type="evidence" value="ECO:0007669"/>
    <property type="project" value="UniProtKB-SubCell"/>
</dbReference>
<dbReference type="Pfam" id="PF00873">
    <property type="entry name" value="ACR_tran"/>
    <property type="match status" value="1"/>
</dbReference>
<keyword evidence="5 9" id="KW-0812">Transmembrane</keyword>
<evidence type="ECO:0000256" key="3">
    <source>
        <dbReference type="ARBA" id="ARBA00022448"/>
    </source>
</evidence>
<feature type="transmembrane region" description="Helical" evidence="9">
    <location>
        <begin position="490"/>
        <end position="516"/>
    </location>
</feature>
<dbReference type="PANTHER" id="PTHR32063">
    <property type="match status" value="1"/>
</dbReference>
<dbReference type="GO" id="GO:0008324">
    <property type="term" value="F:monoatomic cation transmembrane transporter activity"/>
    <property type="evidence" value="ECO:0007669"/>
    <property type="project" value="InterPro"/>
</dbReference>
<keyword evidence="7 9" id="KW-0472">Membrane</keyword>
<dbReference type="Gene3D" id="1.20.1640.10">
    <property type="entry name" value="Multidrug efflux transporter AcrB transmembrane domain"/>
    <property type="match status" value="2"/>
</dbReference>
<feature type="transmembrane region" description="Helical" evidence="9">
    <location>
        <begin position="548"/>
        <end position="565"/>
    </location>
</feature>
<evidence type="ECO:0000256" key="4">
    <source>
        <dbReference type="ARBA" id="ARBA00022475"/>
    </source>
</evidence>
<dbReference type="GO" id="GO:0042910">
    <property type="term" value="F:xenobiotic transmembrane transporter activity"/>
    <property type="evidence" value="ECO:0007669"/>
    <property type="project" value="TreeGrafter"/>
</dbReference>